<feature type="transmembrane region" description="Helical" evidence="5">
    <location>
        <begin position="217"/>
        <end position="237"/>
    </location>
</feature>
<evidence type="ECO:0000256" key="4">
    <source>
        <dbReference type="ARBA" id="ARBA00023136"/>
    </source>
</evidence>
<evidence type="ECO:0000256" key="1">
    <source>
        <dbReference type="ARBA" id="ARBA00004141"/>
    </source>
</evidence>
<accession>A0A0J8D906</accession>
<organism evidence="7 8">
    <name type="scientific">Clostridium cylindrosporum DSM 605</name>
    <dbReference type="NCBI Taxonomy" id="1121307"/>
    <lineage>
        <taxon>Bacteria</taxon>
        <taxon>Bacillati</taxon>
        <taxon>Bacillota</taxon>
        <taxon>Clostridia</taxon>
        <taxon>Eubacteriales</taxon>
        <taxon>Clostridiaceae</taxon>
        <taxon>Clostridium</taxon>
    </lineage>
</organism>
<feature type="transmembrane region" description="Helical" evidence="5">
    <location>
        <begin position="347"/>
        <end position="380"/>
    </location>
</feature>
<dbReference type="EMBL" id="LFVU01000007">
    <property type="protein sequence ID" value="KMT22500.1"/>
    <property type="molecule type" value="Genomic_DNA"/>
</dbReference>
<feature type="transmembrane region" description="Helical" evidence="5">
    <location>
        <begin position="43"/>
        <end position="60"/>
    </location>
</feature>
<dbReference type="Pfam" id="PF01740">
    <property type="entry name" value="STAS"/>
    <property type="match status" value="1"/>
</dbReference>
<dbReference type="AlphaFoldDB" id="A0A0J8D906"/>
<dbReference type="Proteomes" id="UP000036756">
    <property type="component" value="Unassembled WGS sequence"/>
</dbReference>
<dbReference type="InterPro" id="IPR002645">
    <property type="entry name" value="STAS_dom"/>
</dbReference>
<dbReference type="PANTHER" id="PTHR43310:SF1">
    <property type="entry name" value="SULFATE TRANSPORTER YBAR-RELATED"/>
    <property type="match status" value="1"/>
</dbReference>
<dbReference type="SUPFAM" id="SSF52091">
    <property type="entry name" value="SpoIIaa-like"/>
    <property type="match status" value="1"/>
</dbReference>
<dbReference type="InterPro" id="IPR052706">
    <property type="entry name" value="Membrane-Transporter-like"/>
</dbReference>
<evidence type="ECO:0000256" key="5">
    <source>
        <dbReference type="SAM" id="Phobius"/>
    </source>
</evidence>
<dbReference type="InterPro" id="IPR011547">
    <property type="entry name" value="SLC26A/SulP_dom"/>
</dbReference>
<keyword evidence="4 5" id="KW-0472">Membrane</keyword>
<feature type="transmembrane region" description="Helical" evidence="5">
    <location>
        <begin position="142"/>
        <end position="159"/>
    </location>
</feature>
<proteinExistence type="predicted"/>
<comment type="subcellular location">
    <subcellularLocation>
        <location evidence="1">Membrane</location>
        <topology evidence="1">Multi-pass membrane protein</topology>
    </subcellularLocation>
</comment>
<feature type="transmembrane region" description="Helical" evidence="5">
    <location>
        <begin position="118"/>
        <end position="136"/>
    </location>
</feature>
<feature type="transmembrane region" description="Helical" evidence="5">
    <location>
        <begin position="88"/>
        <end position="106"/>
    </location>
</feature>
<dbReference type="STRING" id="1121307.CLCY_10c00450"/>
<comment type="caution">
    <text evidence="7">The sequence shown here is derived from an EMBL/GenBank/DDBJ whole genome shotgun (WGS) entry which is preliminary data.</text>
</comment>
<dbReference type="InterPro" id="IPR036513">
    <property type="entry name" value="STAS_dom_sf"/>
</dbReference>
<keyword evidence="3 5" id="KW-1133">Transmembrane helix</keyword>
<name>A0A0J8D906_CLOCY</name>
<feature type="domain" description="STAS" evidence="6">
    <location>
        <begin position="385"/>
        <end position="479"/>
    </location>
</feature>
<evidence type="ECO:0000313" key="8">
    <source>
        <dbReference type="Proteomes" id="UP000036756"/>
    </source>
</evidence>
<dbReference type="Pfam" id="PF00916">
    <property type="entry name" value="Sulfate_transp"/>
    <property type="match status" value="2"/>
</dbReference>
<evidence type="ECO:0000313" key="7">
    <source>
        <dbReference type="EMBL" id="KMT22500.1"/>
    </source>
</evidence>
<dbReference type="PROSITE" id="PS50801">
    <property type="entry name" value="STAS"/>
    <property type="match status" value="1"/>
</dbReference>
<feature type="transmembrane region" description="Helical" evidence="5">
    <location>
        <begin position="293"/>
        <end position="326"/>
    </location>
</feature>
<evidence type="ECO:0000259" key="6">
    <source>
        <dbReference type="PROSITE" id="PS50801"/>
    </source>
</evidence>
<feature type="transmembrane region" description="Helical" evidence="5">
    <location>
        <begin position="166"/>
        <end position="183"/>
    </location>
</feature>
<protein>
    <submittedName>
        <fullName evidence="7">Putative sulfate transporter YbaR</fullName>
    </submittedName>
</protein>
<feature type="transmembrane region" description="Helical" evidence="5">
    <location>
        <begin position="258"/>
        <end position="281"/>
    </location>
</feature>
<dbReference type="GO" id="GO:0016020">
    <property type="term" value="C:membrane"/>
    <property type="evidence" value="ECO:0007669"/>
    <property type="project" value="UniProtKB-SubCell"/>
</dbReference>
<keyword evidence="8" id="KW-1185">Reference proteome</keyword>
<evidence type="ECO:0000256" key="2">
    <source>
        <dbReference type="ARBA" id="ARBA00022692"/>
    </source>
</evidence>
<dbReference type="Gene3D" id="3.30.750.24">
    <property type="entry name" value="STAS domain"/>
    <property type="match status" value="1"/>
</dbReference>
<feature type="transmembrane region" description="Helical" evidence="5">
    <location>
        <begin position="16"/>
        <end position="37"/>
    </location>
</feature>
<gene>
    <name evidence="7" type="primary">ybaR</name>
    <name evidence="7" type="ORF">CLCY_10c00450</name>
</gene>
<dbReference type="PATRIC" id="fig|1121307.3.peg.48"/>
<reference evidence="7 8" key="1">
    <citation type="submission" date="2015-06" db="EMBL/GenBank/DDBJ databases">
        <title>Draft genome sequence of the purine-degrading Clostridium cylindrosporum HC-1 (DSM 605).</title>
        <authorList>
            <person name="Poehlein A."/>
            <person name="Schiel-Bengelsdorf B."/>
            <person name="Bengelsdorf F."/>
            <person name="Daniel R."/>
            <person name="Duerre P."/>
        </authorList>
    </citation>
    <scope>NUCLEOTIDE SEQUENCE [LARGE SCALE GENOMIC DNA]</scope>
    <source>
        <strain evidence="7 8">DSM 605</strain>
    </source>
</reference>
<keyword evidence="2 5" id="KW-0812">Transmembrane</keyword>
<dbReference type="RefSeq" id="WP_048569915.1">
    <property type="nucleotide sequence ID" value="NZ_LFVU01000007.1"/>
</dbReference>
<dbReference type="PANTHER" id="PTHR43310">
    <property type="entry name" value="SULFATE TRANSPORTER YBAR-RELATED"/>
    <property type="match status" value="1"/>
</dbReference>
<sequence length="479" mass="51695">MIQKLKKEWFGNVKGDILAGIVVCLALFPEVIGFMIAAGVDPIVGVYATFFITAIAAFFGGRTGLISAAAGSVALVLAHLVAEYGVEYLFAATILAGVIQAILAFCKVGTLMRYIPKPVMIGFVNGLGIMMFTSQVKHFKGNLILPVLGIIGVAIIFLFPKITKKIPAPIISILVISVIVLGLDLDVKMLGDLGEISSKLPNFRIPNVPMTLETLKIIFPTSLSVAIVGLVESLLTAQLVDEITREESNKNRESASQGLGNIVSGFFGGIAGCGMIGQTIINLNYGGIGRLATFLSGFFMLISVVLFNNVVVHIPVVALAAVMIVVSFETINWESIKRLSIIPKSDAFVMILTVVIVLSTHNLAYGVVIGTLMSAIFAAFKMSNVHVEKGTVEDAHHYKVQGYLYFASAEKFLDFFVDEIEHEEEIIIDISAMTLWDSTGVEAIDKLINKNKDKGVKTTFIGANQQSKELFKKVSKRAV</sequence>
<evidence type="ECO:0000256" key="3">
    <source>
        <dbReference type="ARBA" id="ARBA00022989"/>
    </source>
</evidence>